<sequence length="52" mass="6037">MIYNAAKIVINSGNYKYDALDSDLCLFLMMKKITQEQYVELISIMDEQKTQA</sequence>
<dbReference type="AlphaFoldDB" id="A0A2X1BTB8"/>
<dbReference type="RefSeq" id="WP_181574691.1">
    <property type="nucleotide sequence ID" value="NZ_UAQE01000004.1"/>
</dbReference>
<evidence type="ECO:0000313" key="2">
    <source>
        <dbReference type="Proteomes" id="UP000251431"/>
    </source>
</evidence>
<protein>
    <recommendedName>
        <fullName evidence="3">XkdX family protein</fullName>
    </recommendedName>
</protein>
<evidence type="ECO:0008006" key="3">
    <source>
        <dbReference type="Google" id="ProtNLM"/>
    </source>
</evidence>
<gene>
    <name evidence="1" type="ORF">NCTC7582_03870</name>
</gene>
<proteinExistence type="predicted"/>
<dbReference type="EMBL" id="UAQE01000004">
    <property type="protein sequence ID" value="SPU37926.1"/>
    <property type="molecule type" value="Genomic_DNA"/>
</dbReference>
<accession>A0A2X1BTB8</accession>
<reference evidence="1 2" key="1">
    <citation type="submission" date="2018-06" db="EMBL/GenBank/DDBJ databases">
        <authorList>
            <consortium name="Pathogen Informatics"/>
            <person name="Doyle S."/>
        </authorList>
    </citation>
    <scope>NUCLEOTIDE SEQUENCE [LARGE SCALE GENOMIC DNA]</scope>
    <source>
        <strain evidence="1 2">NCTC7582</strain>
    </source>
</reference>
<dbReference type="Proteomes" id="UP000251431">
    <property type="component" value="Unassembled WGS sequence"/>
</dbReference>
<organism evidence="1 2">
    <name type="scientific">Lysinibacillus capsici</name>
    <dbReference type="NCBI Taxonomy" id="2115968"/>
    <lineage>
        <taxon>Bacteria</taxon>
        <taxon>Bacillati</taxon>
        <taxon>Bacillota</taxon>
        <taxon>Bacilli</taxon>
        <taxon>Bacillales</taxon>
        <taxon>Bacillaceae</taxon>
        <taxon>Lysinibacillus</taxon>
    </lineage>
</organism>
<evidence type="ECO:0000313" key="1">
    <source>
        <dbReference type="EMBL" id="SPU37926.1"/>
    </source>
</evidence>
<name>A0A2X1BTB8_9BACI</name>